<sequence length="397" mass="40246">MGERAARPRPLRRVLLTAVAGSTLLAGCAGGPAEDRARHLAAAGDEVPPWEETTDERPEGGSGGGSPEEPPPEETEPPAPAEGSADAPVTETVPGLEDPCCLAPIPGGEDVLIGARSGALVRVAPNGDPTPVGQIPTLSEDGTGELLGLALDPSHEDGEGSWIYASYSGEERNQVARYTYAPETGLGTSTTLARDLPLAEPGSGGALTFGPEGMLYVATGGAEAEEAGDPESLAGKILRLEPNTTDSGGHRTPDPRIYSAGYPQVRGLAHDPARDRLWAVTVTEEDVAGVAQIPPGGAGEAGAGGTPLTWDSEEVGWSAETSDPVGVGYAVGSLWVPASGDASPLSRLPLDGSRLTGPPQPLTPEAFPTPVATAAGQDGASLLVLGADGTLTRYQVS</sequence>
<dbReference type="AlphaFoldDB" id="A0A5C4UXG1"/>
<dbReference type="OrthoDB" id="9770043at2"/>
<dbReference type="InterPro" id="IPR011042">
    <property type="entry name" value="6-blade_b-propeller_TolB-like"/>
</dbReference>
<feature type="domain" description="Glucose/Sorbosone dehydrogenase" evidence="2">
    <location>
        <begin position="96"/>
        <end position="281"/>
    </location>
</feature>
<feature type="region of interest" description="Disordered" evidence="1">
    <location>
        <begin position="342"/>
        <end position="368"/>
    </location>
</feature>
<evidence type="ECO:0000313" key="4">
    <source>
        <dbReference type="Proteomes" id="UP000311713"/>
    </source>
</evidence>
<evidence type="ECO:0000256" key="1">
    <source>
        <dbReference type="SAM" id="MobiDB-lite"/>
    </source>
</evidence>
<protein>
    <submittedName>
        <fullName evidence="3">PQQ-dependent sugar dehydrogenase</fullName>
    </submittedName>
</protein>
<dbReference type="PANTHER" id="PTHR19328:SF13">
    <property type="entry name" value="HIPL1 PROTEIN"/>
    <property type="match status" value="1"/>
</dbReference>
<dbReference type="Pfam" id="PF07995">
    <property type="entry name" value="GSDH"/>
    <property type="match status" value="1"/>
</dbReference>
<dbReference type="PANTHER" id="PTHR19328">
    <property type="entry name" value="HEDGEHOG-INTERACTING PROTEIN"/>
    <property type="match status" value="1"/>
</dbReference>
<keyword evidence="4" id="KW-1185">Reference proteome</keyword>
<comment type="caution">
    <text evidence="3">The sequence shown here is derived from an EMBL/GenBank/DDBJ whole genome shotgun (WGS) entry which is preliminary data.</text>
</comment>
<dbReference type="RefSeq" id="WP_139646425.1">
    <property type="nucleotide sequence ID" value="NZ_BAAAZS010000081.1"/>
</dbReference>
<proteinExistence type="predicted"/>
<dbReference type="PROSITE" id="PS51257">
    <property type="entry name" value="PROKAR_LIPOPROTEIN"/>
    <property type="match status" value="1"/>
</dbReference>
<evidence type="ECO:0000259" key="2">
    <source>
        <dbReference type="Pfam" id="PF07995"/>
    </source>
</evidence>
<organism evidence="3 4">
    <name type="scientific">Streptomyces sedi</name>
    <dbReference type="NCBI Taxonomy" id="555059"/>
    <lineage>
        <taxon>Bacteria</taxon>
        <taxon>Bacillati</taxon>
        <taxon>Actinomycetota</taxon>
        <taxon>Actinomycetes</taxon>
        <taxon>Kitasatosporales</taxon>
        <taxon>Streptomycetaceae</taxon>
        <taxon>Streptomyces</taxon>
    </lineage>
</organism>
<evidence type="ECO:0000313" key="3">
    <source>
        <dbReference type="EMBL" id="TNM28390.1"/>
    </source>
</evidence>
<gene>
    <name evidence="3" type="ORF">FH715_17670</name>
</gene>
<feature type="region of interest" description="Disordered" evidence="1">
    <location>
        <begin position="26"/>
        <end position="98"/>
    </location>
</feature>
<accession>A0A5C4UXG1</accession>
<dbReference type="Proteomes" id="UP000311713">
    <property type="component" value="Unassembled WGS sequence"/>
</dbReference>
<dbReference type="InterPro" id="IPR012938">
    <property type="entry name" value="Glc/Sorbosone_DH"/>
</dbReference>
<dbReference type="SUPFAM" id="SSF63829">
    <property type="entry name" value="Calcium-dependent phosphotriesterase"/>
    <property type="match status" value="1"/>
</dbReference>
<name>A0A5C4UXG1_9ACTN</name>
<reference evidence="3 4" key="1">
    <citation type="submission" date="2019-06" db="EMBL/GenBank/DDBJ databases">
        <title>Draft genome of Streptomyces sedi sp. JCM16909.</title>
        <authorList>
            <person name="Klykleung N."/>
            <person name="Tanasupawat S."/>
            <person name="Kudo T."/>
            <person name="Yuki M."/>
            <person name="Ohkuma M."/>
        </authorList>
    </citation>
    <scope>NUCLEOTIDE SEQUENCE [LARGE SCALE GENOMIC DNA]</scope>
    <source>
        <strain evidence="3 4">JCM 16909</strain>
    </source>
</reference>
<dbReference type="EMBL" id="VDGT01000013">
    <property type="protein sequence ID" value="TNM28390.1"/>
    <property type="molecule type" value="Genomic_DNA"/>
</dbReference>
<dbReference type="Gene3D" id="2.120.10.30">
    <property type="entry name" value="TolB, C-terminal domain"/>
    <property type="match status" value="1"/>
</dbReference>